<protein>
    <recommendedName>
        <fullName evidence="2">Myb-like domain-containing protein</fullName>
    </recommendedName>
</protein>
<feature type="compositionally biased region" description="Acidic residues" evidence="1">
    <location>
        <begin position="614"/>
        <end position="628"/>
    </location>
</feature>
<feature type="compositionally biased region" description="Basic and acidic residues" evidence="1">
    <location>
        <begin position="147"/>
        <end position="161"/>
    </location>
</feature>
<dbReference type="AlphaFoldDB" id="A0A8J2SEM2"/>
<keyword evidence="4" id="KW-1185">Reference proteome</keyword>
<reference evidence="3" key="1">
    <citation type="submission" date="2021-11" db="EMBL/GenBank/DDBJ databases">
        <authorList>
            <consortium name="Genoscope - CEA"/>
            <person name="William W."/>
        </authorList>
    </citation>
    <scope>NUCLEOTIDE SEQUENCE</scope>
</reference>
<feature type="compositionally biased region" description="Basic residues" evidence="1">
    <location>
        <begin position="681"/>
        <end position="692"/>
    </location>
</feature>
<dbReference type="Proteomes" id="UP000789595">
    <property type="component" value="Unassembled WGS sequence"/>
</dbReference>
<dbReference type="EMBL" id="CAKKNE010000002">
    <property type="protein sequence ID" value="CAH0367362.1"/>
    <property type="molecule type" value="Genomic_DNA"/>
</dbReference>
<feature type="domain" description="Myb-like" evidence="2">
    <location>
        <begin position="432"/>
        <end position="488"/>
    </location>
</feature>
<evidence type="ECO:0000256" key="1">
    <source>
        <dbReference type="SAM" id="MobiDB-lite"/>
    </source>
</evidence>
<dbReference type="SUPFAM" id="SSF46689">
    <property type="entry name" value="Homeodomain-like"/>
    <property type="match status" value="1"/>
</dbReference>
<comment type="caution">
    <text evidence="3">The sequence shown here is derived from an EMBL/GenBank/DDBJ whole genome shotgun (WGS) entry which is preliminary data.</text>
</comment>
<evidence type="ECO:0000313" key="4">
    <source>
        <dbReference type="Proteomes" id="UP000789595"/>
    </source>
</evidence>
<proteinExistence type="predicted"/>
<name>A0A8J2SEM2_9STRA</name>
<feature type="compositionally biased region" description="Pro residues" evidence="1">
    <location>
        <begin position="83"/>
        <end position="96"/>
    </location>
</feature>
<accession>A0A8J2SEM2</accession>
<feature type="region of interest" description="Disordered" evidence="1">
    <location>
        <begin position="666"/>
        <end position="711"/>
    </location>
</feature>
<evidence type="ECO:0000259" key="2">
    <source>
        <dbReference type="PROSITE" id="PS50090"/>
    </source>
</evidence>
<gene>
    <name evidence="3" type="ORF">PECAL_2P03780</name>
</gene>
<feature type="region of interest" description="Disordered" evidence="1">
    <location>
        <begin position="1"/>
        <end position="27"/>
    </location>
</feature>
<feature type="region of interest" description="Disordered" evidence="1">
    <location>
        <begin position="552"/>
        <end position="572"/>
    </location>
</feature>
<feature type="region of interest" description="Disordered" evidence="1">
    <location>
        <begin position="138"/>
        <end position="184"/>
    </location>
</feature>
<feature type="compositionally biased region" description="Acidic residues" evidence="1">
    <location>
        <begin position="162"/>
        <end position="173"/>
    </location>
</feature>
<sequence>MPTTAPRYKQQGARAPGPKPPGCAQARTRGGRLAWVLGRNTKGWIAVELDGNENDEGKAYERKSLRWAQFAPGQDSILAAAPPDAPKAPEPPPPPPRARRQPKPTQRTPYEEPIDPHNTEDLALSDDDDFYQKWLRETLDSGSDPGGSHDGDADGDFRAGDESDDDSAEDTNNDESALSLHTSDLVPRTELQLLLKDAATARESEATAPLATTAQLSRYQSDLGGDKRAMGALTEVVRRQLSRHLELLVETLARSANNENGDTSVSGPHGRSASLLLALGAAARSHRREADARCAIRAVMEDATGGSTRLTRLGAQQAQGSSILDRVRGLDRVDEVLERVSEGLDARRVLEAVGVSIHSLPPQAQRGAPLSFTAGEDALLLRGLQLYGDDAFDDVRKHLLPAKTRELLVFRVASLTRQGANDISRFRERRSRRGVVSKKWSGYDDKILALGAVVHEIGTAARVNWEEVAPLLPHRAAGELRKRWAKISSKWLDELKDMKRAGVDLLKELQDAKRVRDKVALVAQVRGRVVETPALWYPDGGVRTIVDASHTAQSSNYSSVSSPQRPESDATRAALAFAEPSQRPQSENTMAALAFAAAAPTQPPKRRRTPLPPVEEDSSAGDSDADEAGLEAARQLARGLPADFAPVGEAEFSLIGRQELGDLASLAGLPSQGFEEPPPKKPSRKKAKKKKPAAAPAGSFFGAVMREASHG</sequence>
<feature type="region of interest" description="Disordered" evidence="1">
    <location>
        <begin position="71"/>
        <end position="125"/>
    </location>
</feature>
<dbReference type="OrthoDB" id="10686466at2759"/>
<dbReference type="InterPro" id="IPR001005">
    <property type="entry name" value="SANT/Myb"/>
</dbReference>
<organism evidence="3 4">
    <name type="scientific">Pelagomonas calceolata</name>
    <dbReference type="NCBI Taxonomy" id="35677"/>
    <lineage>
        <taxon>Eukaryota</taxon>
        <taxon>Sar</taxon>
        <taxon>Stramenopiles</taxon>
        <taxon>Ochrophyta</taxon>
        <taxon>Pelagophyceae</taxon>
        <taxon>Pelagomonadales</taxon>
        <taxon>Pelagomonadaceae</taxon>
        <taxon>Pelagomonas</taxon>
    </lineage>
</organism>
<dbReference type="InterPro" id="IPR009057">
    <property type="entry name" value="Homeodomain-like_sf"/>
</dbReference>
<evidence type="ECO:0000313" key="3">
    <source>
        <dbReference type="EMBL" id="CAH0367362.1"/>
    </source>
</evidence>
<feature type="region of interest" description="Disordered" evidence="1">
    <location>
        <begin position="597"/>
        <end position="628"/>
    </location>
</feature>
<dbReference type="PROSITE" id="PS50090">
    <property type="entry name" value="MYB_LIKE"/>
    <property type="match status" value="1"/>
</dbReference>